<dbReference type="Pfam" id="PF00005">
    <property type="entry name" value="ABC_tran"/>
    <property type="match status" value="1"/>
</dbReference>
<keyword evidence="9" id="KW-0472">Membrane</keyword>
<keyword evidence="12" id="KW-1185">Reference proteome</keyword>
<dbReference type="PANTHER" id="PTHR42771">
    <property type="entry name" value="IRON(3+)-HYDROXAMATE IMPORT ATP-BINDING PROTEIN FHUC"/>
    <property type="match status" value="1"/>
</dbReference>
<evidence type="ECO:0000313" key="12">
    <source>
        <dbReference type="Proteomes" id="UP000298460"/>
    </source>
</evidence>
<dbReference type="SUPFAM" id="SSF52540">
    <property type="entry name" value="P-loop containing nucleoside triphosphate hydrolases"/>
    <property type="match status" value="1"/>
</dbReference>
<keyword evidence="7" id="KW-0408">Iron</keyword>
<feature type="domain" description="ABC transporter" evidence="10">
    <location>
        <begin position="4"/>
        <end position="240"/>
    </location>
</feature>
<evidence type="ECO:0000256" key="1">
    <source>
        <dbReference type="ARBA" id="ARBA00004202"/>
    </source>
</evidence>
<dbReference type="SMART" id="SM00382">
    <property type="entry name" value="AAA"/>
    <property type="match status" value="1"/>
</dbReference>
<dbReference type="GO" id="GO:0016887">
    <property type="term" value="F:ATP hydrolysis activity"/>
    <property type="evidence" value="ECO:0007669"/>
    <property type="project" value="InterPro"/>
</dbReference>
<evidence type="ECO:0000259" key="10">
    <source>
        <dbReference type="PROSITE" id="PS50893"/>
    </source>
</evidence>
<keyword evidence="8" id="KW-0406">Ion transport</keyword>
<keyword evidence="5" id="KW-0547">Nucleotide-binding</keyword>
<dbReference type="FunFam" id="3.40.50.300:FF:000134">
    <property type="entry name" value="Iron-enterobactin ABC transporter ATP-binding protein"/>
    <property type="match status" value="1"/>
</dbReference>
<reference evidence="11 12" key="1">
    <citation type="submission" date="2019-03" db="EMBL/GenBank/DDBJ databases">
        <title>Draft Genome Sequence of Desulfosporosinus fructosivorans Strain 63.6F, Isolated from Marine Sediment in the Baltic Sea.</title>
        <authorList>
            <person name="Hausmann B."/>
            <person name="Vandieken V."/>
            <person name="Pjevac P."/>
            <person name="Schreck K."/>
            <person name="Herbold C.W."/>
            <person name="Loy A."/>
        </authorList>
    </citation>
    <scope>NUCLEOTIDE SEQUENCE [LARGE SCALE GENOMIC DNA]</scope>
    <source>
        <strain evidence="11 12">63.6F</strain>
    </source>
</reference>
<gene>
    <name evidence="11" type="ORF">E4K67_26440</name>
</gene>
<dbReference type="AlphaFoldDB" id="A0A4Z0R0V7"/>
<dbReference type="InterPro" id="IPR003439">
    <property type="entry name" value="ABC_transporter-like_ATP-bd"/>
</dbReference>
<dbReference type="PANTHER" id="PTHR42771:SF2">
    <property type="entry name" value="IRON(3+)-HYDROXAMATE IMPORT ATP-BINDING PROTEIN FHUC"/>
    <property type="match status" value="1"/>
</dbReference>
<evidence type="ECO:0000256" key="9">
    <source>
        <dbReference type="ARBA" id="ARBA00023136"/>
    </source>
</evidence>
<evidence type="ECO:0000313" key="11">
    <source>
        <dbReference type="EMBL" id="TGE35266.1"/>
    </source>
</evidence>
<evidence type="ECO:0000256" key="2">
    <source>
        <dbReference type="ARBA" id="ARBA00022448"/>
    </source>
</evidence>
<evidence type="ECO:0000256" key="5">
    <source>
        <dbReference type="ARBA" id="ARBA00022741"/>
    </source>
</evidence>
<dbReference type="InterPro" id="IPR003593">
    <property type="entry name" value="AAA+_ATPase"/>
</dbReference>
<evidence type="ECO:0000256" key="6">
    <source>
        <dbReference type="ARBA" id="ARBA00022840"/>
    </source>
</evidence>
<dbReference type="Proteomes" id="UP000298460">
    <property type="component" value="Unassembled WGS sequence"/>
</dbReference>
<dbReference type="InterPro" id="IPR017871">
    <property type="entry name" value="ABC_transporter-like_CS"/>
</dbReference>
<dbReference type="GO" id="GO:0006826">
    <property type="term" value="P:iron ion transport"/>
    <property type="evidence" value="ECO:0007669"/>
    <property type="project" value="UniProtKB-KW"/>
</dbReference>
<proteinExistence type="predicted"/>
<name>A0A4Z0R0V7_9FIRM</name>
<accession>A0A4Z0R0V7</accession>
<evidence type="ECO:0000256" key="3">
    <source>
        <dbReference type="ARBA" id="ARBA00022475"/>
    </source>
</evidence>
<dbReference type="OrthoDB" id="9799337at2"/>
<dbReference type="GO" id="GO:0005886">
    <property type="term" value="C:plasma membrane"/>
    <property type="evidence" value="ECO:0007669"/>
    <property type="project" value="UniProtKB-SubCell"/>
</dbReference>
<dbReference type="InterPro" id="IPR027417">
    <property type="entry name" value="P-loop_NTPase"/>
</dbReference>
<evidence type="ECO:0000256" key="8">
    <source>
        <dbReference type="ARBA" id="ARBA00023065"/>
    </source>
</evidence>
<keyword evidence="4" id="KW-0410">Iron transport</keyword>
<keyword evidence="6 11" id="KW-0067">ATP-binding</keyword>
<keyword evidence="2" id="KW-0813">Transport</keyword>
<dbReference type="EMBL" id="SPQQ01000017">
    <property type="protein sequence ID" value="TGE35266.1"/>
    <property type="molecule type" value="Genomic_DNA"/>
</dbReference>
<dbReference type="Gene3D" id="3.40.50.300">
    <property type="entry name" value="P-loop containing nucleotide triphosphate hydrolases"/>
    <property type="match status" value="1"/>
</dbReference>
<protein>
    <submittedName>
        <fullName evidence="11">ABC transporter ATP-binding protein</fullName>
    </submittedName>
</protein>
<comment type="caution">
    <text evidence="11">The sequence shown here is derived from an EMBL/GenBank/DDBJ whole genome shotgun (WGS) entry which is preliminary data.</text>
</comment>
<dbReference type="InterPro" id="IPR051535">
    <property type="entry name" value="Siderophore_ABC-ATPase"/>
</dbReference>
<evidence type="ECO:0000256" key="4">
    <source>
        <dbReference type="ARBA" id="ARBA00022496"/>
    </source>
</evidence>
<organism evidence="11 12">
    <name type="scientific">Desulfosporosinus fructosivorans</name>
    <dbReference type="NCBI Taxonomy" id="2018669"/>
    <lineage>
        <taxon>Bacteria</taxon>
        <taxon>Bacillati</taxon>
        <taxon>Bacillota</taxon>
        <taxon>Clostridia</taxon>
        <taxon>Eubacteriales</taxon>
        <taxon>Desulfitobacteriaceae</taxon>
        <taxon>Desulfosporosinus</taxon>
    </lineage>
</organism>
<evidence type="ECO:0000256" key="7">
    <source>
        <dbReference type="ARBA" id="ARBA00023004"/>
    </source>
</evidence>
<sequence>MPALETSNLTLAYNENIIINQLNLQIPKGKITVFIGSNGCGKSTLLRSMARLLRPKDGVILLEAKDMLAQSTKEVAKKLAILPQSPVAPEGLTVLQLVKQGRFPYQNWLRQWSEQDEHAVIQALELTNTRDFAEKQVEMLSGGQRQRAWIAMVLAQETEMILLDEPTTYLDLSHQIEVLDILYDLNKKEQRTIVMVLHDLNLACRYADHLVAVHNKTVFSQGKPKEVLTEEMVRTVFNMESRIINDPIYGTPMCIPISRTQKPEVS</sequence>
<keyword evidence="3" id="KW-1003">Cell membrane</keyword>
<comment type="subcellular location">
    <subcellularLocation>
        <location evidence="1">Cell membrane</location>
        <topology evidence="1">Peripheral membrane protein</topology>
    </subcellularLocation>
</comment>
<dbReference type="CDD" id="cd03214">
    <property type="entry name" value="ABC_Iron-Siderophores_B12_Hemin"/>
    <property type="match status" value="1"/>
</dbReference>
<dbReference type="PROSITE" id="PS50893">
    <property type="entry name" value="ABC_TRANSPORTER_2"/>
    <property type="match status" value="1"/>
</dbReference>
<dbReference type="GO" id="GO:0005524">
    <property type="term" value="F:ATP binding"/>
    <property type="evidence" value="ECO:0007669"/>
    <property type="project" value="UniProtKB-KW"/>
</dbReference>
<dbReference type="PROSITE" id="PS00211">
    <property type="entry name" value="ABC_TRANSPORTER_1"/>
    <property type="match status" value="1"/>
</dbReference>
<dbReference type="RefSeq" id="WP_135552255.1">
    <property type="nucleotide sequence ID" value="NZ_SPQQ01000017.1"/>
</dbReference>